<evidence type="ECO:0000313" key="2">
    <source>
        <dbReference type="EMBL" id="NLR20623.1"/>
    </source>
</evidence>
<reference evidence="3 5" key="2">
    <citation type="submission" date="2023-10" db="EMBL/GenBank/DDBJ databases">
        <title>To unveil natural product biosynthetic capacity in Pseudoalteromonas.</title>
        <authorList>
            <person name="Wang J."/>
        </authorList>
    </citation>
    <scope>NUCLEOTIDE SEQUENCE [LARGE SCALE GENOMIC DNA]</scope>
    <source>
        <strain evidence="3 5">DSM 15914</strain>
    </source>
</reference>
<protein>
    <submittedName>
        <fullName evidence="2">Uncharacterized protein</fullName>
    </submittedName>
</protein>
<proteinExistence type="predicted"/>
<dbReference type="AlphaFoldDB" id="A0A8I2GZM3"/>
<dbReference type="RefSeq" id="WP_130126599.1">
    <property type="nucleotide sequence ID" value="NZ_CBCSDF010000002.1"/>
</dbReference>
<dbReference type="GeneID" id="98335172"/>
<sequence length="98" mass="11910">MDSQHRDELGELLCLIFEHLQRGEMELAETETKKFCLYIQKRSDLIEDVEEKRVYLEESIAMLNEVIERMNQEKRSTREQLLKIQRKQSSIKKYNEFK</sequence>
<dbReference type="Proteomes" id="UP000646877">
    <property type="component" value="Unassembled WGS sequence"/>
</dbReference>
<evidence type="ECO:0000313" key="4">
    <source>
        <dbReference type="Proteomes" id="UP000646877"/>
    </source>
</evidence>
<dbReference type="EMBL" id="WEIA01000002">
    <property type="protein sequence ID" value="NLR20623.1"/>
    <property type="molecule type" value="Genomic_DNA"/>
</dbReference>
<feature type="coiled-coil region" evidence="1">
    <location>
        <begin position="46"/>
        <end position="87"/>
    </location>
</feature>
<dbReference type="Proteomes" id="UP001304419">
    <property type="component" value="Chromosome 1"/>
</dbReference>
<keyword evidence="5" id="KW-1185">Reference proteome</keyword>
<gene>
    <name evidence="2" type="ORF">F9Y85_04675</name>
    <name evidence="3" type="ORF">R5H13_06395</name>
</gene>
<evidence type="ECO:0000313" key="3">
    <source>
        <dbReference type="EMBL" id="WOX29891.1"/>
    </source>
</evidence>
<dbReference type="EMBL" id="CP137578">
    <property type="protein sequence ID" value="WOX29891.1"/>
    <property type="molecule type" value="Genomic_DNA"/>
</dbReference>
<evidence type="ECO:0000256" key="1">
    <source>
        <dbReference type="SAM" id="Coils"/>
    </source>
</evidence>
<name>A0A8I2GZM3_9GAMM</name>
<reference evidence="2" key="1">
    <citation type="submission" date="2019-10" db="EMBL/GenBank/DDBJ databases">
        <authorList>
            <person name="Paulsen S."/>
        </authorList>
    </citation>
    <scope>NUCLEOTIDE SEQUENCE</scope>
    <source>
        <strain evidence="2">LMG 19692</strain>
    </source>
</reference>
<keyword evidence="1" id="KW-0175">Coiled coil</keyword>
<evidence type="ECO:0000313" key="5">
    <source>
        <dbReference type="Proteomes" id="UP001304419"/>
    </source>
</evidence>
<organism evidence="2 4">
    <name type="scientific">Pseudoalteromonas maricaloris</name>
    <dbReference type="NCBI Taxonomy" id="184924"/>
    <lineage>
        <taxon>Bacteria</taxon>
        <taxon>Pseudomonadati</taxon>
        <taxon>Pseudomonadota</taxon>
        <taxon>Gammaproteobacteria</taxon>
        <taxon>Alteromonadales</taxon>
        <taxon>Pseudoalteromonadaceae</taxon>
        <taxon>Pseudoalteromonas</taxon>
    </lineage>
</organism>
<accession>A0A8I2GZM3</accession>